<dbReference type="Pfam" id="PF17917">
    <property type="entry name" value="RT_RNaseH"/>
    <property type="match status" value="1"/>
</dbReference>
<proteinExistence type="predicted"/>
<protein>
    <submittedName>
        <fullName evidence="9">Transposon Ty4-J Gag-Pol polyprotein (TY4A-TY4B) (Transposon Ty4 TYA-TYB polyprotein)</fullName>
    </submittedName>
</protein>
<evidence type="ECO:0000313" key="9">
    <source>
        <dbReference type="EMBL" id="CAK9086300.1"/>
    </source>
</evidence>
<dbReference type="PANTHER" id="PTHR37984:SF5">
    <property type="entry name" value="PROTEIN NYNRIN-LIKE"/>
    <property type="match status" value="1"/>
</dbReference>
<feature type="domain" description="Reverse transcriptase RNase H-like" evidence="8">
    <location>
        <begin position="57"/>
        <end position="176"/>
    </location>
</feature>
<evidence type="ECO:0000256" key="1">
    <source>
        <dbReference type="ARBA" id="ARBA00022679"/>
    </source>
</evidence>
<name>A0ABP0QEK1_9DINO</name>
<evidence type="ECO:0000256" key="6">
    <source>
        <dbReference type="ARBA" id="ARBA00022918"/>
    </source>
</evidence>
<feature type="non-terminal residue" evidence="9">
    <location>
        <position position="1620"/>
    </location>
</feature>
<evidence type="ECO:0000259" key="8">
    <source>
        <dbReference type="Pfam" id="PF17917"/>
    </source>
</evidence>
<sequence>ATSPLLEVKNSLRAGSQRKAALNKVSLASLGLGDEHRDAFKKCKDLVRNSMTIAYYDPARPVIVLSDASEQGWAGAVLQVPDEQIDGPLENMTPRLLGLVHQFWSDPASRWHIQQREAFGLVETISRFAYFLQGDKPARVLTDNANLVHVFTSTADSVGKQATDRLFRWSVRLSAFNLVIRHVAKVSNALADLLSRVEDPAQNVTAKAGRGCSAGADAHLPRHRRGVPNQGAACGGATTRARRAWRLKAKVDNPLEWITRADGEHAVWLQDDPPLLLALIIAAHNGTASHRGVAGTAELLKPLTWSGKTEMIKEFRPLVIKDDLSGLSHISALRNKTGPEVASAFMRGSHGSIERLNREIVRLSRALASELRAKAHDWHQLDAAVHVALNWTPKSSLGGLSPGQVFLGGPARDPEIVARVEKVRASQQEVHDRVRQRQERSRAARRDSQNKDRSLAKIARGDWVWLRLASGATRRRPKAAQQWVGPMQVAQCVRSEGTTPWPDGADLEQRLGHVFHLRHPLSGDMIKNVHIDRLALFDPDGRAPVDRRVKEQLAHDGGGTRAVRVHADRVVNNPVERVDYFQLWVEWDGRPHRKHREWIDLYEAYALGPVAVRRYLQAPARKDHKIPKEMRQLLSGMGLKPMQGANAVDAPGRPPPAEARQRAAAVARRYHARPPLPAPAAMHLQRPALPVHGALKMADGQYQKSCEARPFAEVVFKQLEGLEERGVTHPFTYQRHKFFGERVFTVQSPDFNEYRILVPHPAHTHFVHWLFDLRRYLNLQELKRRGILPQGYAMRVPVTFSNLAAMMSSALGQSTVHASHEPAVVTDASAITATCATPPPRSYTGSRSPLQNLKKLHRQRRLEVLSPLIPRRTRVLGAPVGFRAKLTWSPRKTGGAKSGLFSVDKNSTIYNPSVEPCSHARRAMVQIVGKSRALHGEPVQHGGHVQVQSLLPHGIQTILPSGAGQTLPWGAWPTVKRANHSAPSPSRKVLEQCRQELFYGGAQGAWIKDGLRCKTAGRGVVGDGTYKIGKLFQGQFSHVIVVVANSGPNKNEIIAFGVLTHQHANFEEAARASQRASSRLLEALGINAPGNLVIRDLMHSIKLVTDTMQNPNHSDRQQFIDEFRLRRFVSVRSTISAQITSPGEAYFAVKDALASSCNKYVPTVTRRRQAQYANVLRLVGRWVGTEFACQLDAFIRDTWNPILTHSDTQEGVSTEERQDSGRFKTAVIARLNIKVDETVFPAHTDRVEDLRAALLERETGGVVNHPAFRVRSIAPAAATPVPEVPILADIVPKALPPPELQTQDASPPATDSKAYSVNPEAENDGYNFASVHPSHVLPKGAKRQRTSTALVALDAGSVYCPTPHSNPVVTPTSNGAIRKLSARDAALWEQSKASEVDRLVAQGTFASPTPFSEAKLTGDPILPTHFIFSRKHDHRLKSRLVCGGDREEKLYPCAWTSPTSTYANINVMAIVGMSRGWHFALVDIAQAFTIPEMPRRVWLRAPPELGYPKGTCVRLAKSLYGVGDAPLIFFRWLLSAFLEFGLTQSHSATVDDCAIWSSTPQQVEMLRAFLAQRGAKTTLQGHNGTMLGMRYRYDRDQRTFMLDMADYEKEIIREYGAAHL</sequence>
<dbReference type="EMBL" id="CAXAMM010039419">
    <property type="protein sequence ID" value="CAK9086300.1"/>
    <property type="molecule type" value="Genomic_DNA"/>
</dbReference>
<dbReference type="SUPFAM" id="SSF56672">
    <property type="entry name" value="DNA/RNA polymerases"/>
    <property type="match status" value="1"/>
</dbReference>
<gene>
    <name evidence="9" type="ORF">SCF082_LOCUS40823</name>
</gene>
<keyword evidence="5" id="KW-0378">Hydrolase</keyword>
<keyword evidence="4" id="KW-0255">Endonuclease</keyword>
<evidence type="ECO:0000256" key="3">
    <source>
        <dbReference type="ARBA" id="ARBA00022722"/>
    </source>
</evidence>
<organism evidence="9 10">
    <name type="scientific">Durusdinium trenchii</name>
    <dbReference type="NCBI Taxonomy" id="1381693"/>
    <lineage>
        <taxon>Eukaryota</taxon>
        <taxon>Sar</taxon>
        <taxon>Alveolata</taxon>
        <taxon>Dinophyceae</taxon>
        <taxon>Suessiales</taxon>
        <taxon>Symbiodiniaceae</taxon>
        <taxon>Durusdinium</taxon>
    </lineage>
</organism>
<evidence type="ECO:0000313" key="10">
    <source>
        <dbReference type="Proteomes" id="UP001642464"/>
    </source>
</evidence>
<evidence type="ECO:0000256" key="2">
    <source>
        <dbReference type="ARBA" id="ARBA00022695"/>
    </source>
</evidence>
<accession>A0ABP0QEK1</accession>
<keyword evidence="6" id="KW-0695">RNA-directed DNA polymerase</keyword>
<reference evidence="9 10" key="1">
    <citation type="submission" date="2024-02" db="EMBL/GenBank/DDBJ databases">
        <authorList>
            <person name="Chen Y."/>
            <person name="Shah S."/>
            <person name="Dougan E. K."/>
            <person name="Thang M."/>
            <person name="Chan C."/>
        </authorList>
    </citation>
    <scope>NUCLEOTIDE SEQUENCE [LARGE SCALE GENOMIC DNA]</scope>
</reference>
<dbReference type="InterPro" id="IPR050951">
    <property type="entry name" value="Retrovirus_Pol_polyprotein"/>
</dbReference>
<evidence type="ECO:0000256" key="7">
    <source>
        <dbReference type="SAM" id="MobiDB-lite"/>
    </source>
</evidence>
<dbReference type="InterPro" id="IPR041373">
    <property type="entry name" value="RT_RNaseH"/>
</dbReference>
<dbReference type="Proteomes" id="UP001642464">
    <property type="component" value="Unassembled WGS sequence"/>
</dbReference>
<dbReference type="PANTHER" id="PTHR37984">
    <property type="entry name" value="PROTEIN CBG26694"/>
    <property type="match status" value="1"/>
</dbReference>
<feature type="non-terminal residue" evidence="9">
    <location>
        <position position="1"/>
    </location>
</feature>
<feature type="region of interest" description="Disordered" evidence="7">
    <location>
        <begin position="423"/>
        <end position="453"/>
    </location>
</feature>
<comment type="caution">
    <text evidence="9">The sequence shown here is derived from an EMBL/GenBank/DDBJ whole genome shotgun (WGS) entry which is preliminary data.</text>
</comment>
<keyword evidence="1" id="KW-0808">Transferase</keyword>
<evidence type="ECO:0000256" key="5">
    <source>
        <dbReference type="ARBA" id="ARBA00022801"/>
    </source>
</evidence>
<dbReference type="InterPro" id="IPR043502">
    <property type="entry name" value="DNA/RNA_pol_sf"/>
</dbReference>
<evidence type="ECO:0000256" key="4">
    <source>
        <dbReference type="ARBA" id="ARBA00022759"/>
    </source>
</evidence>
<keyword evidence="10" id="KW-1185">Reference proteome</keyword>
<keyword evidence="2" id="KW-0548">Nucleotidyltransferase</keyword>
<keyword evidence="3" id="KW-0540">Nuclease</keyword>